<name>A0A5J9SLE1_9POAL</name>
<organism evidence="3 4">
    <name type="scientific">Eragrostis curvula</name>
    <name type="common">weeping love grass</name>
    <dbReference type="NCBI Taxonomy" id="38414"/>
    <lineage>
        <taxon>Eukaryota</taxon>
        <taxon>Viridiplantae</taxon>
        <taxon>Streptophyta</taxon>
        <taxon>Embryophyta</taxon>
        <taxon>Tracheophyta</taxon>
        <taxon>Spermatophyta</taxon>
        <taxon>Magnoliopsida</taxon>
        <taxon>Liliopsida</taxon>
        <taxon>Poales</taxon>
        <taxon>Poaceae</taxon>
        <taxon>PACMAD clade</taxon>
        <taxon>Chloridoideae</taxon>
        <taxon>Eragrostideae</taxon>
        <taxon>Eragrostidinae</taxon>
        <taxon>Eragrostis</taxon>
    </lineage>
</organism>
<keyword evidence="4" id="KW-1185">Reference proteome</keyword>
<dbReference type="AlphaFoldDB" id="A0A5J9SLE1"/>
<dbReference type="EMBL" id="RWGY01000677">
    <property type="protein sequence ID" value="TVT99786.1"/>
    <property type="molecule type" value="Genomic_DNA"/>
</dbReference>
<evidence type="ECO:0000313" key="3">
    <source>
        <dbReference type="EMBL" id="TVT99786.1"/>
    </source>
</evidence>
<evidence type="ECO:0000259" key="2">
    <source>
        <dbReference type="Pfam" id="PF23635"/>
    </source>
</evidence>
<dbReference type="Gramene" id="TVT99786">
    <property type="protein sequence ID" value="TVT99786"/>
    <property type="gene ID" value="EJB05_54827"/>
</dbReference>
<comment type="caution">
    <text evidence="3">The sequence shown here is derived from an EMBL/GenBank/DDBJ whole genome shotgun (WGS) entry which is preliminary data.</text>
</comment>
<feature type="compositionally biased region" description="Low complexity" evidence="1">
    <location>
        <begin position="9"/>
        <end position="22"/>
    </location>
</feature>
<feature type="domain" description="F-box protein AT5G49610-like beta-propeller" evidence="2">
    <location>
        <begin position="260"/>
        <end position="498"/>
    </location>
</feature>
<dbReference type="Pfam" id="PF23635">
    <property type="entry name" value="Beta-prop_AT5G49610-like"/>
    <property type="match status" value="1"/>
</dbReference>
<accession>A0A5J9SLE1</accession>
<dbReference type="PANTHER" id="PTHR33207">
    <property type="entry name" value="F-BOX DOMAIN CONTAINING PROTEIN-RELATED"/>
    <property type="match status" value="1"/>
</dbReference>
<protein>
    <recommendedName>
        <fullName evidence="2">F-box protein AT5G49610-like beta-propeller domain-containing protein</fullName>
    </recommendedName>
</protein>
<feature type="region of interest" description="Disordered" evidence="1">
    <location>
        <begin position="1"/>
        <end position="81"/>
    </location>
</feature>
<evidence type="ECO:0000256" key="1">
    <source>
        <dbReference type="SAM" id="MobiDB-lite"/>
    </source>
</evidence>
<dbReference type="InterPro" id="IPR056594">
    <property type="entry name" value="AT5G49610-like_b-prop"/>
</dbReference>
<feature type="non-terminal residue" evidence="3">
    <location>
        <position position="1"/>
    </location>
</feature>
<gene>
    <name evidence="3" type="ORF">EJB05_54827</name>
</gene>
<dbReference type="Proteomes" id="UP000324897">
    <property type="component" value="Unassembled WGS sequence"/>
</dbReference>
<sequence length="516" mass="56828">MPVATRSQAAAAAHRGGSAAPGRGRDGGPRRGTQARHHHGLAEEEAEGAERGASLGPEAAAALMRENVAPPKSQAPSTNKAPVVFASQAKPQEMEDAALPAASCAFKSAGREIPLGGGADGNLELEAGAGSADDAKIRELQMKVKNLEAEIERMKADERLLRPKQKAADDDSESEAATAARRAVTRARDVLAALRGGDFIFTSLHEVDDDVSVPVQWLIYGSWDGYLFLLNQKLDLDEAELSWSSDSRFLAAVNPLARQCRDRAYIVFPYEDMVAGYCSYHHFTNVVSLSPDEGSLSLQLICLCYDESRVRAAVYSSNTRDWRVLPWVVVAERRPLQDYDDGLWLRPLMQGSGKVYCPLWNNEYMLTLDTATMEFTVSQLPSCLKEAEDRELMVGATKDGSFCIAYDTGHGIGILMRGVDEKWVRHDVPLRKDEYVEVLNDNGHMDFLAIRDGFVYLATTDMVMSLNLETMELEMLFPKTLNGQYNSFYPYFMAWPPSLVGNYGRFAEFSGGSINA</sequence>
<reference evidence="3 4" key="1">
    <citation type="journal article" date="2019" name="Sci. Rep.">
        <title>A high-quality genome of Eragrostis curvula grass provides insights into Poaceae evolution and supports new strategies to enhance forage quality.</title>
        <authorList>
            <person name="Carballo J."/>
            <person name="Santos B.A.C.M."/>
            <person name="Zappacosta D."/>
            <person name="Garbus I."/>
            <person name="Selva J.P."/>
            <person name="Gallo C.A."/>
            <person name="Diaz A."/>
            <person name="Albertini E."/>
            <person name="Caccamo M."/>
            <person name="Echenique V."/>
        </authorList>
    </citation>
    <scope>NUCLEOTIDE SEQUENCE [LARGE SCALE GENOMIC DNA]</scope>
    <source>
        <strain evidence="4">cv. Victoria</strain>
        <tissue evidence="3">Leaf</tissue>
    </source>
</reference>
<evidence type="ECO:0000313" key="4">
    <source>
        <dbReference type="Proteomes" id="UP000324897"/>
    </source>
</evidence>
<proteinExistence type="predicted"/>